<dbReference type="PANTHER" id="PTHR43194:SF2">
    <property type="entry name" value="PEROXISOMAL MEMBRANE PROTEIN LPX1"/>
    <property type="match status" value="1"/>
</dbReference>
<dbReference type="SUPFAM" id="SSF53474">
    <property type="entry name" value="alpha/beta-Hydrolases"/>
    <property type="match status" value="1"/>
</dbReference>
<feature type="domain" description="AB hydrolase-1" evidence="1">
    <location>
        <begin position="30"/>
        <end position="262"/>
    </location>
</feature>
<dbReference type="InterPro" id="IPR000073">
    <property type="entry name" value="AB_hydrolase_1"/>
</dbReference>
<keyword evidence="2" id="KW-0378">Hydrolase</keyword>
<proteinExistence type="predicted"/>
<dbReference type="InterPro" id="IPR050228">
    <property type="entry name" value="Carboxylesterase_BioH"/>
</dbReference>
<dbReference type="Gene3D" id="3.40.50.1820">
    <property type="entry name" value="alpha/beta hydrolase"/>
    <property type="match status" value="1"/>
</dbReference>
<keyword evidence="3" id="KW-1185">Reference proteome</keyword>
<reference evidence="3" key="1">
    <citation type="journal article" date="2019" name="Int. J. Syst. Evol. Microbiol.">
        <title>The Global Catalogue of Microorganisms (GCM) 10K type strain sequencing project: providing services to taxonomists for standard genome sequencing and annotation.</title>
        <authorList>
            <consortium name="The Broad Institute Genomics Platform"/>
            <consortium name="The Broad Institute Genome Sequencing Center for Infectious Disease"/>
            <person name="Wu L."/>
            <person name="Ma J."/>
        </authorList>
    </citation>
    <scope>NUCLEOTIDE SEQUENCE [LARGE SCALE GENOMIC DNA]</scope>
    <source>
        <strain evidence="3">CGMCC 4.7400</strain>
    </source>
</reference>
<dbReference type="GO" id="GO:0016787">
    <property type="term" value="F:hydrolase activity"/>
    <property type="evidence" value="ECO:0007669"/>
    <property type="project" value="UniProtKB-KW"/>
</dbReference>
<comment type="caution">
    <text evidence="2">The sequence shown here is derived from an EMBL/GenBank/DDBJ whole genome shotgun (WGS) entry which is preliminary data.</text>
</comment>
<evidence type="ECO:0000259" key="1">
    <source>
        <dbReference type="Pfam" id="PF00561"/>
    </source>
</evidence>
<dbReference type="RefSeq" id="WP_381604628.1">
    <property type="nucleotide sequence ID" value="NZ_JBHTEB010000001.1"/>
</dbReference>
<evidence type="ECO:0000313" key="3">
    <source>
        <dbReference type="Proteomes" id="UP001597023"/>
    </source>
</evidence>
<accession>A0ABW2W0L6</accession>
<dbReference type="InterPro" id="IPR029058">
    <property type="entry name" value="AB_hydrolase_fold"/>
</dbReference>
<dbReference type="Pfam" id="PF00561">
    <property type="entry name" value="Abhydrolase_1"/>
    <property type="match status" value="1"/>
</dbReference>
<organism evidence="2 3">
    <name type="scientific">Streptomyces flavalbus</name>
    <dbReference type="NCBI Taxonomy" id="2665155"/>
    <lineage>
        <taxon>Bacteria</taxon>
        <taxon>Bacillati</taxon>
        <taxon>Actinomycetota</taxon>
        <taxon>Actinomycetes</taxon>
        <taxon>Kitasatosporales</taxon>
        <taxon>Streptomycetaceae</taxon>
        <taxon>Streptomyces</taxon>
    </lineage>
</organism>
<gene>
    <name evidence="2" type="ORF">ACFQZ6_02165</name>
</gene>
<dbReference type="PANTHER" id="PTHR43194">
    <property type="entry name" value="HYDROLASE ALPHA/BETA FOLD FAMILY"/>
    <property type="match status" value="1"/>
</dbReference>
<protein>
    <submittedName>
        <fullName evidence="2">Alpha/beta fold hydrolase</fullName>
    </submittedName>
</protein>
<dbReference type="Proteomes" id="UP001597023">
    <property type="component" value="Unassembled WGS sequence"/>
</dbReference>
<dbReference type="EMBL" id="JBHTEB010000001">
    <property type="protein sequence ID" value="MFD0313055.1"/>
    <property type="molecule type" value="Genomic_DNA"/>
</dbReference>
<name>A0ABW2W0L6_9ACTN</name>
<dbReference type="PRINTS" id="PR00111">
    <property type="entry name" value="ABHYDROLASE"/>
</dbReference>
<sequence length="301" mass="32358">MPVESVREVNYGGFGFGCRIVEQPHPRTEPIVVLGGAYQNMHSNRRSEGPWVAASTVVSVELPGLGTADDLPEEYGFDFMGDALSHLLDDLALDRVNIIAVSYGTAIAYRYAQRHAGRVARLALVGSTPAVPEDARAAIAHLSELLRAGDTQEFAHRAVELLVCTEPTCLAAHPHTAAKVLHRVLSAAGPVEIPRYIAANDRLLRHPFGDPDGIHGVRALCLSGEHDRLCPPEGARTVAASIPGAVLALLRGSGHVVHLERPRDFSDVLARFMTDEPLENHPALHRLEPVPPARLVATAAT</sequence>
<evidence type="ECO:0000313" key="2">
    <source>
        <dbReference type="EMBL" id="MFD0313055.1"/>
    </source>
</evidence>